<dbReference type="Proteomes" id="UP001180724">
    <property type="component" value="Unassembled WGS sequence"/>
</dbReference>
<organism evidence="1 2">
    <name type="scientific">Streptomyces lancefieldiae</name>
    <dbReference type="NCBI Taxonomy" id="3075520"/>
    <lineage>
        <taxon>Bacteria</taxon>
        <taxon>Bacillati</taxon>
        <taxon>Actinomycetota</taxon>
        <taxon>Actinomycetes</taxon>
        <taxon>Kitasatosporales</taxon>
        <taxon>Streptomycetaceae</taxon>
        <taxon>Streptomyces</taxon>
    </lineage>
</organism>
<dbReference type="RefSeq" id="WP_311570479.1">
    <property type="nucleotide sequence ID" value="NZ_JAVRFH010000001.1"/>
</dbReference>
<reference evidence="1" key="1">
    <citation type="submission" date="2024-05" db="EMBL/GenBank/DDBJ databases">
        <title>30 novel species of actinomycetes from the DSMZ collection.</title>
        <authorList>
            <person name="Nouioui I."/>
        </authorList>
    </citation>
    <scope>NUCLEOTIDE SEQUENCE</scope>
    <source>
        <strain evidence="1">DSM 40712</strain>
    </source>
</reference>
<proteinExistence type="predicted"/>
<comment type="caution">
    <text evidence="1">The sequence shown here is derived from an EMBL/GenBank/DDBJ whole genome shotgun (WGS) entry which is preliminary data.</text>
</comment>
<evidence type="ECO:0000313" key="1">
    <source>
        <dbReference type="EMBL" id="MDT0608890.1"/>
    </source>
</evidence>
<keyword evidence="2" id="KW-1185">Reference proteome</keyword>
<accession>A0ABU3AFD0</accession>
<sequence length="206" mass="22177">MPDPDTWGQDIPIWQMTDAPSIPDAIKGLADGVIPRGTLFYDSAAERGSTLVGAQAPVDGMTTWLRDVKRLELRVDGEWVVVAVGARAWTTVTLTSGWAQNGNAQGNLQYRIVNLAGDDTIMLRGGVSRASYPSTLPGYFTLNTAALPSNARPSSLRTVTVPCSDLSSNRIALKVDITPDGWIRLYGVDSVNKPPWIGFNGVFTSL</sequence>
<dbReference type="EMBL" id="JAVRFH010000001">
    <property type="protein sequence ID" value="MDT0608890.1"/>
    <property type="molecule type" value="Genomic_DNA"/>
</dbReference>
<gene>
    <name evidence="1" type="ORF">RM812_01310</name>
</gene>
<name>A0ABU3AFD0_9ACTN</name>
<protein>
    <recommendedName>
        <fullName evidence="3">Minor tail protein</fullName>
    </recommendedName>
</protein>
<evidence type="ECO:0000313" key="2">
    <source>
        <dbReference type="Proteomes" id="UP001180724"/>
    </source>
</evidence>
<evidence type="ECO:0008006" key="3">
    <source>
        <dbReference type="Google" id="ProtNLM"/>
    </source>
</evidence>